<dbReference type="RefSeq" id="WP_203871343.1">
    <property type="nucleotide sequence ID" value="NZ_BONW01000050.1"/>
</dbReference>
<dbReference type="Proteomes" id="UP000646749">
    <property type="component" value="Unassembled WGS sequence"/>
</dbReference>
<evidence type="ECO:0000313" key="2">
    <source>
        <dbReference type="Proteomes" id="UP000646749"/>
    </source>
</evidence>
<evidence type="ECO:0008006" key="3">
    <source>
        <dbReference type="Google" id="ProtNLM"/>
    </source>
</evidence>
<dbReference type="SUPFAM" id="SSF48371">
    <property type="entry name" value="ARM repeat"/>
    <property type="match status" value="1"/>
</dbReference>
<dbReference type="Gene3D" id="1.25.10.10">
    <property type="entry name" value="Leucine-rich Repeat Variant"/>
    <property type="match status" value="2"/>
</dbReference>
<keyword evidence="2" id="KW-1185">Reference proteome</keyword>
<name>A0ABQ4EEE2_9ACTN</name>
<gene>
    <name evidence="1" type="ORF">Pen02_79700</name>
</gene>
<dbReference type="EMBL" id="BONW01000050">
    <property type="protein sequence ID" value="GIG93034.1"/>
    <property type="molecule type" value="Genomic_DNA"/>
</dbReference>
<organism evidence="1 2">
    <name type="scientific">Plantactinospora endophytica</name>
    <dbReference type="NCBI Taxonomy" id="673535"/>
    <lineage>
        <taxon>Bacteria</taxon>
        <taxon>Bacillati</taxon>
        <taxon>Actinomycetota</taxon>
        <taxon>Actinomycetes</taxon>
        <taxon>Micromonosporales</taxon>
        <taxon>Micromonosporaceae</taxon>
        <taxon>Plantactinospora</taxon>
    </lineage>
</organism>
<proteinExistence type="predicted"/>
<dbReference type="InterPro" id="IPR011989">
    <property type="entry name" value="ARM-like"/>
</dbReference>
<comment type="caution">
    <text evidence="1">The sequence shown here is derived from an EMBL/GenBank/DDBJ whole genome shotgun (WGS) entry which is preliminary data.</text>
</comment>
<evidence type="ECO:0000313" key="1">
    <source>
        <dbReference type="EMBL" id="GIG93034.1"/>
    </source>
</evidence>
<accession>A0ABQ4EEE2</accession>
<dbReference type="InterPro" id="IPR016024">
    <property type="entry name" value="ARM-type_fold"/>
</dbReference>
<protein>
    <recommendedName>
        <fullName evidence="3">PBS lyase</fullName>
    </recommendedName>
</protein>
<reference evidence="1 2" key="1">
    <citation type="submission" date="2021-01" db="EMBL/GenBank/DDBJ databases">
        <title>Whole genome shotgun sequence of Plantactinospora endophytica NBRC 110450.</title>
        <authorList>
            <person name="Komaki H."/>
            <person name="Tamura T."/>
        </authorList>
    </citation>
    <scope>NUCLEOTIDE SEQUENCE [LARGE SCALE GENOMIC DNA]</scope>
    <source>
        <strain evidence="1 2">NBRC 110450</strain>
    </source>
</reference>
<sequence length="577" mass="61955">MDDGLASGEVLDPGNDVREHISFFVRGDRDGLMTRRLLAFMTDPRASVRRTTFELLDQLCSGHSDWRLVADAAESALSDVDPWVRRVAAVLLVRTAGPDRAVAVLTASTDLVVRTAIVEAMPWHRVMRPEVTLEGLRSDPVPAVRLLAHAAVLSEDDSWPALDAAIRAALQARAGDPDPPGSRLAKSAGEHWAGALVRVDREKDCCVWAQRLTDSVEAAEVRREGVRMAVTAMRAWRAAPGRVTPTLTTLLKEEPSEVRTAALHALAASLTASRLAADDLAAVLDDPDLGAVAAIALGSIGDHRAVPHLVRLMLSDSSEPRLAGAFRAVARTGGDPAAPVAAAWRILAALPVSCAPELPMRVLAAFGPGAAAAVPELVARLDGAENDTPDWTFYVLEQIGPAAAVAVSRLREYPVQGATSALLHITQDRTVAERYLAECQEEPRRGRFTSKLLTWLAEHGGLSVRQHRQVRSLFKVPGFEQVESAGALWLHEGPAAAAQLLEVLPKYLSDDLRGPQALRVLAMMGPHARPILDRLDRSIAARRRTQFGIGDDDAEMRADERLLAATIATCGQIAGGV</sequence>
<dbReference type="Pfam" id="PF13646">
    <property type="entry name" value="HEAT_2"/>
    <property type="match status" value="1"/>
</dbReference>